<evidence type="ECO:0000256" key="1">
    <source>
        <dbReference type="ARBA" id="ARBA00010617"/>
    </source>
</evidence>
<comment type="similarity">
    <text evidence="1">Belongs to the cytochrome P450 family.</text>
</comment>
<dbReference type="Proteomes" id="UP000695022">
    <property type="component" value="Unplaced"/>
</dbReference>
<dbReference type="Gene3D" id="1.10.630.10">
    <property type="entry name" value="Cytochrome P450"/>
    <property type="match status" value="1"/>
</dbReference>
<proteinExistence type="inferred from homology"/>
<keyword evidence="4" id="KW-0503">Monooxygenase</keyword>
<organism evidence="5 6">
    <name type="scientific">Priapulus caudatus</name>
    <name type="common">Priapulid worm</name>
    <dbReference type="NCBI Taxonomy" id="37621"/>
    <lineage>
        <taxon>Eukaryota</taxon>
        <taxon>Metazoa</taxon>
        <taxon>Ecdysozoa</taxon>
        <taxon>Scalidophora</taxon>
        <taxon>Priapulida</taxon>
        <taxon>Priapulimorpha</taxon>
        <taxon>Priapulimorphida</taxon>
        <taxon>Priapulidae</taxon>
        <taxon>Priapulus</taxon>
    </lineage>
</organism>
<dbReference type="PANTHER" id="PTHR24300">
    <property type="entry name" value="CYTOCHROME P450 508A4-RELATED"/>
    <property type="match status" value="1"/>
</dbReference>
<evidence type="ECO:0000313" key="6">
    <source>
        <dbReference type="RefSeq" id="XP_014666149.1"/>
    </source>
</evidence>
<dbReference type="Pfam" id="PF00067">
    <property type="entry name" value="p450"/>
    <property type="match status" value="1"/>
</dbReference>
<dbReference type="InterPro" id="IPR050182">
    <property type="entry name" value="Cytochrome_P450_fam2"/>
</dbReference>
<name>A0ABM1E1S8_PRICU</name>
<reference evidence="6" key="1">
    <citation type="submission" date="2025-08" db="UniProtKB">
        <authorList>
            <consortium name="RefSeq"/>
        </authorList>
    </citation>
    <scope>IDENTIFICATION</scope>
</reference>
<accession>A0ABM1E1S8</accession>
<sequence length="281" mass="32354">MPHVAFMRWATTYGSVVGVQLGAERVVVLNDSDAVRDALVKQADVFDGRPQLYVFEKLNAGRGLFSREGKQWQEQRKFNIRCLRNLGMGKHNIEERTRIEARALVDIIRNQDGAAFDPHCHLTVAIANVICTMVFGERFEHGDAEFKYMFQLFEDSLRLAEFAGAVNFLPFLRHFPNLTKVDKLLENRRKEVEFINKRIDEHRATLDVDSPRDFIDAFLIEIERAKQQGTIDTTFTVEELRIAIMILFMASTETTQTTLRWGILHLMAKPDVQVRTVITPN</sequence>
<dbReference type="SUPFAM" id="SSF48264">
    <property type="entry name" value="Cytochrome P450"/>
    <property type="match status" value="1"/>
</dbReference>
<protein>
    <submittedName>
        <fullName evidence="6">Cytochrome P450 2B5-like</fullName>
    </submittedName>
</protein>
<evidence type="ECO:0000313" key="5">
    <source>
        <dbReference type="Proteomes" id="UP000695022"/>
    </source>
</evidence>
<evidence type="ECO:0000256" key="2">
    <source>
        <dbReference type="ARBA" id="ARBA00022723"/>
    </source>
</evidence>
<gene>
    <name evidence="6" type="primary">LOC106808098</name>
</gene>
<dbReference type="PRINTS" id="PR00463">
    <property type="entry name" value="EP450I"/>
</dbReference>
<dbReference type="InterPro" id="IPR001128">
    <property type="entry name" value="Cyt_P450"/>
</dbReference>
<keyword evidence="2" id="KW-0479">Metal-binding</keyword>
<dbReference type="InterPro" id="IPR036396">
    <property type="entry name" value="Cyt_P450_sf"/>
</dbReference>
<evidence type="ECO:0000256" key="4">
    <source>
        <dbReference type="ARBA" id="ARBA00023033"/>
    </source>
</evidence>
<dbReference type="InterPro" id="IPR002401">
    <property type="entry name" value="Cyt_P450_E_grp-I"/>
</dbReference>
<dbReference type="PANTHER" id="PTHR24300:SF403">
    <property type="entry name" value="CYTOCHROME P450 306A1"/>
    <property type="match status" value="1"/>
</dbReference>
<keyword evidence="4" id="KW-0560">Oxidoreductase</keyword>
<keyword evidence="3" id="KW-0408">Iron</keyword>
<dbReference type="RefSeq" id="XP_014666149.1">
    <property type="nucleotide sequence ID" value="XM_014810663.1"/>
</dbReference>
<keyword evidence="5" id="KW-1185">Reference proteome</keyword>
<evidence type="ECO:0000256" key="3">
    <source>
        <dbReference type="ARBA" id="ARBA00023004"/>
    </source>
</evidence>
<dbReference type="GeneID" id="106808098"/>